<dbReference type="RefSeq" id="WP_189378846.1">
    <property type="nucleotide sequence ID" value="NZ_BNAH01000011.1"/>
</dbReference>
<gene>
    <name evidence="1" type="ORF">GCM10011501_27730</name>
</gene>
<dbReference type="InterPro" id="IPR036692">
    <property type="entry name" value="Shew3726-like_sf"/>
</dbReference>
<dbReference type="EMBL" id="BNAH01000011">
    <property type="protein sequence ID" value="GHE96497.1"/>
    <property type="molecule type" value="Genomic_DNA"/>
</dbReference>
<dbReference type="Gene3D" id="3.30.160.140">
    <property type="entry name" value="Shew3726-like"/>
    <property type="match status" value="1"/>
</dbReference>
<accession>A0ABQ3IXY2</accession>
<comment type="caution">
    <text evidence="1">The sequence shown here is derived from an EMBL/GenBank/DDBJ whole genome shotgun (WGS) entry which is preliminary data.</text>
</comment>
<proteinExistence type="predicted"/>
<dbReference type="SUPFAM" id="SSF160272">
    <property type="entry name" value="Shew3726-like"/>
    <property type="match status" value="1"/>
</dbReference>
<sequence>MNQQILINDDFHFSEFHKAWVFTAINSGSLITFVVKKSAELKEITQATKFDWEERAEEWLEENELDDECVIHI</sequence>
<organism evidence="1 2">
    <name type="scientific">Thalassotalea profundi</name>
    <dbReference type="NCBI Taxonomy" id="2036687"/>
    <lineage>
        <taxon>Bacteria</taxon>
        <taxon>Pseudomonadati</taxon>
        <taxon>Pseudomonadota</taxon>
        <taxon>Gammaproteobacteria</taxon>
        <taxon>Alteromonadales</taxon>
        <taxon>Colwelliaceae</taxon>
        <taxon>Thalassotalea</taxon>
    </lineage>
</organism>
<dbReference type="Proteomes" id="UP000626370">
    <property type="component" value="Unassembled WGS sequence"/>
</dbReference>
<keyword evidence="2" id="KW-1185">Reference proteome</keyword>
<protein>
    <submittedName>
        <fullName evidence="1">Uncharacterized protein</fullName>
    </submittedName>
</protein>
<evidence type="ECO:0000313" key="2">
    <source>
        <dbReference type="Proteomes" id="UP000626370"/>
    </source>
</evidence>
<evidence type="ECO:0000313" key="1">
    <source>
        <dbReference type="EMBL" id="GHE96497.1"/>
    </source>
</evidence>
<reference evidence="2" key="1">
    <citation type="journal article" date="2019" name="Int. J. Syst. Evol. Microbiol.">
        <title>The Global Catalogue of Microorganisms (GCM) 10K type strain sequencing project: providing services to taxonomists for standard genome sequencing and annotation.</title>
        <authorList>
            <consortium name="The Broad Institute Genomics Platform"/>
            <consortium name="The Broad Institute Genome Sequencing Center for Infectious Disease"/>
            <person name="Wu L."/>
            <person name="Ma J."/>
        </authorList>
    </citation>
    <scope>NUCLEOTIDE SEQUENCE [LARGE SCALE GENOMIC DNA]</scope>
    <source>
        <strain evidence="2">CGMCC 1.15922</strain>
    </source>
</reference>
<name>A0ABQ3IXY2_9GAMM</name>